<protein>
    <submittedName>
        <fullName evidence="2">DUF1489 domain-containing protein</fullName>
    </submittedName>
</protein>
<proteinExistence type="predicted"/>
<dbReference type="Proteomes" id="UP000503336">
    <property type="component" value="Chromosome"/>
</dbReference>
<gene>
    <name evidence="2" type="ORF">G5B40_05195</name>
</gene>
<evidence type="ECO:0000313" key="3">
    <source>
        <dbReference type="Proteomes" id="UP000503336"/>
    </source>
</evidence>
<evidence type="ECO:0000313" key="2">
    <source>
        <dbReference type="EMBL" id="QIE54898.1"/>
    </source>
</evidence>
<dbReference type="Pfam" id="PF07370">
    <property type="entry name" value="DUF1489"/>
    <property type="match status" value="1"/>
</dbReference>
<feature type="compositionally biased region" description="Acidic residues" evidence="1">
    <location>
        <begin position="111"/>
        <end position="125"/>
    </location>
</feature>
<dbReference type="RefSeq" id="WP_165095922.1">
    <property type="nucleotide sequence ID" value="NZ_CP049056.1"/>
</dbReference>
<organism evidence="2 3">
    <name type="scientific">Pikeienuella piscinae</name>
    <dbReference type="NCBI Taxonomy" id="2748098"/>
    <lineage>
        <taxon>Bacteria</taxon>
        <taxon>Pseudomonadati</taxon>
        <taxon>Pseudomonadota</taxon>
        <taxon>Alphaproteobacteria</taxon>
        <taxon>Rhodobacterales</taxon>
        <taxon>Paracoccaceae</taxon>
        <taxon>Pikeienuella</taxon>
    </lineage>
</organism>
<sequence>MSLNLLKLCVGAESLEDLATWQAGRPDRWGGTAHVTRMRPRRAEEVLAGGSLYWVIKGSITCRQRIIALEEVIGDDGIPRCAIVMDRRIIRTRPAPRRPFQGWRYLTTEDAPADENASEGDEPLPEELRRALADIGVF</sequence>
<name>A0A7L5BVQ5_9RHOB</name>
<accession>A0A7L5BVQ5</accession>
<dbReference type="EMBL" id="CP049056">
    <property type="protein sequence ID" value="QIE54898.1"/>
    <property type="molecule type" value="Genomic_DNA"/>
</dbReference>
<evidence type="ECO:0000256" key="1">
    <source>
        <dbReference type="SAM" id="MobiDB-lite"/>
    </source>
</evidence>
<feature type="region of interest" description="Disordered" evidence="1">
    <location>
        <begin position="101"/>
        <end position="125"/>
    </location>
</feature>
<dbReference type="AlphaFoldDB" id="A0A7L5BVQ5"/>
<reference evidence="2 3" key="1">
    <citation type="submission" date="2020-02" db="EMBL/GenBank/DDBJ databases">
        <title>complete genome sequence of Rhodobacteraceae bacterium.</title>
        <authorList>
            <person name="Park J."/>
            <person name="Kim Y.-S."/>
            <person name="Kim K.-H."/>
        </authorList>
    </citation>
    <scope>NUCLEOTIDE SEQUENCE [LARGE SCALE GENOMIC DNA]</scope>
    <source>
        <strain evidence="2 3">RR4-56</strain>
    </source>
</reference>
<dbReference type="InterPro" id="IPR008320">
    <property type="entry name" value="UCP032025"/>
</dbReference>
<keyword evidence="3" id="KW-1185">Reference proteome</keyword>
<dbReference type="PIRSF" id="PIRSF032025">
    <property type="entry name" value="UCP032025"/>
    <property type="match status" value="1"/>
</dbReference>
<dbReference type="KEGG" id="hdh:G5B40_05195"/>